<dbReference type="InterPro" id="IPR028846">
    <property type="entry name" value="Recoverin"/>
</dbReference>
<keyword evidence="2" id="KW-0519">Myristate</keyword>
<evidence type="ECO:0000256" key="5">
    <source>
        <dbReference type="ARBA" id="ARBA00022837"/>
    </source>
</evidence>
<protein>
    <recommendedName>
        <fullName evidence="8">EF-hand domain-containing protein</fullName>
    </recommendedName>
</protein>
<feature type="region of interest" description="Disordered" evidence="7">
    <location>
        <begin position="107"/>
        <end position="145"/>
    </location>
</feature>
<dbReference type="EMBL" id="JAAPAO010000126">
    <property type="protein sequence ID" value="KAF4671854.1"/>
    <property type="molecule type" value="Genomic_DNA"/>
</dbReference>
<evidence type="ECO:0000259" key="8">
    <source>
        <dbReference type="PROSITE" id="PS50222"/>
    </source>
</evidence>
<dbReference type="OrthoDB" id="418096at2759"/>
<dbReference type="GO" id="GO:0005509">
    <property type="term" value="F:calcium ion binding"/>
    <property type="evidence" value="ECO:0007669"/>
    <property type="project" value="InterPro"/>
</dbReference>
<feature type="region of interest" description="Disordered" evidence="7">
    <location>
        <begin position="181"/>
        <end position="306"/>
    </location>
</feature>
<evidence type="ECO:0000256" key="3">
    <source>
        <dbReference type="ARBA" id="ARBA00022723"/>
    </source>
</evidence>
<keyword evidence="6" id="KW-0449">Lipoprotein</keyword>
<dbReference type="Gene3D" id="1.10.238.10">
    <property type="entry name" value="EF-hand"/>
    <property type="match status" value="1"/>
</dbReference>
<sequence>MFIPPGGYGFQFSRYQQQQYNGGKHPAVSSAATQRLYASPREMLQMLLRFSAPITNSQTVRTTGGLPIAPSPMPPPPPFSPPVGGYSNITAKAAAPRPTIVQPRTVQAASPSIGTPDILKNYPLPATTPSSAGPQSSYSPVRTLYSNTPTPLAPIQVQVETKLLSEATEVVKTAVDEPRKDVDKVQVPSNGLASQQPERKVQQDRPIKRAGPPRPSDVRRPSQSRKSLVKAGTPSTAKVAGSSTAKVATPSTDTKPPPPRGRQVNKRRSSALIQLSPPKKEAGKALPAERQTSRVQQSSTGDAQLDKLKNVRRTAQLRNVPVGEAMRHFRDHCNNNDIQTTFTLESFGVAYRGLMESCGIAPSESDEDITGVFDVFDRDRNGCLDLMEVVCGLCLICSGTEKEKLQSVFDAFDADGDGQISLEEMTTFLCYVYRIVLTKTVIDRMKAIGVTLTSPERLASVTAKGCFASIDCNHDGMITCDEFHNWFCAPQRQALFVAGTLDGVFV</sequence>
<reference evidence="9 10" key="1">
    <citation type="submission" date="2020-04" db="EMBL/GenBank/DDBJ databases">
        <title>Perkinsus chesapeaki whole genome sequence.</title>
        <authorList>
            <person name="Bogema D.R."/>
        </authorList>
    </citation>
    <scope>NUCLEOTIDE SEQUENCE [LARGE SCALE GENOMIC DNA]</scope>
    <source>
        <strain evidence="9">ATCC PRA-425</strain>
    </source>
</reference>
<name>A0A7J6MK38_PERCH</name>
<dbReference type="PROSITE" id="PS00018">
    <property type="entry name" value="EF_HAND_1"/>
    <property type="match status" value="3"/>
</dbReference>
<dbReference type="PROSITE" id="PS50222">
    <property type="entry name" value="EF_HAND_2"/>
    <property type="match status" value="2"/>
</dbReference>
<proteinExistence type="inferred from homology"/>
<dbReference type="AlphaFoldDB" id="A0A7J6MK38"/>
<evidence type="ECO:0000313" key="10">
    <source>
        <dbReference type="Proteomes" id="UP000591131"/>
    </source>
</evidence>
<comment type="caution">
    <text evidence="9">The sequence shown here is derived from an EMBL/GenBank/DDBJ whole genome shotgun (WGS) entry which is preliminary data.</text>
</comment>
<comment type="similarity">
    <text evidence="1">Belongs to the recoverin family.</text>
</comment>
<dbReference type="InterPro" id="IPR011992">
    <property type="entry name" value="EF-hand-dom_pair"/>
</dbReference>
<evidence type="ECO:0000256" key="7">
    <source>
        <dbReference type="SAM" id="MobiDB-lite"/>
    </source>
</evidence>
<dbReference type="SUPFAM" id="SSF47473">
    <property type="entry name" value="EF-hand"/>
    <property type="match status" value="1"/>
</dbReference>
<keyword evidence="3" id="KW-0479">Metal-binding</keyword>
<feature type="compositionally biased region" description="Polar residues" evidence="7">
    <location>
        <begin position="233"/>
        <end position="254"/>
    </location>
</feature>
<feature type="compositionally biased region" description="Polar residues" evidence="7">
    <location>
        <begin position="127"/>
        <end position="145"/>
    </location>
</feature>
<dbReference type="PANTHER" id="PTHR23055:SF178">
    <property type="entry name" value="NEUROCALCIN HOMOLOG"/>
    <property type="match status" value="1"/>
</dbReference>
<evidence type="ECO:0000256" key="4">
    <source>
        <dbReference type="ARBA" id="ARBA00022737"/>
    </source>
</evidence>
<evidence type="ECO:0000256" key="2">
    <source>
        <dbReference type="ARBA" id="ARBA00022707"/>
    </source>
</evidence>
<keyword evidence="10" id="KW-1185">Reference proteome</keyword>
<gene>
    <name evidence="9" type="ORF">FOL47_001149</name>
</gene>
<dbReference type="InterPro" id="IPR018247">
    <property type="entry name" value="EF_Hand_1_Ca_BS"/>
</dbReference>
<feature type="compositionally biased region" description="Polar residues" evidence="7">
    <location>
        <begin position="187"/>
        <end position="196"/>
    </location>
</feature>
<keyword evidence="4" id="KW-0677">Repeat</keyword>
<dbReference type="Proteomes" id="UP000591131">
    <property type="component" value="Unassembled WGS sequence"/>
</dbReference>
<dbReference type="PANTHER" id="PTHR23055">
    <property type="entry name" value="CALCIUM BINDING PROTEINS"/>
    <property type="match status" value="1"/>
</dbReference>
<feature type="domain" description="EF-hand" evidence="8">
    <location>
        <begin position="400"/>
        <end position="435"/>
    </location>
</feature>
<feature type="domain" description="EF-hand" evidence="8">
    <location>
        <begin position="364"/>
        <end position="399"/>
    </location>
</feature>
<dbReference type="CDD" id="cd00051">
    <property type="entry name" value="EFh"/>
    <property type="match status" value="2"/>
</dbReference>
<dbReference type="SMART" id="SM00054">
    <property type="entry name" value="EFh"/>
    <property type="match status" value="3"/>
</dbReference>
<dbReference type="Pfam" id="PF13499">
    <property type="entry name" value="EF-hand_7"/>
    <property type="match status" value="1"/>
</dbReference>
<accession>A0A7J6MK38</accession>
<feature type="compositionally biased region" description="Basic and acidic residues" evidence="7">
    <location>
        <begin position="197"/>
        <end position="207"/>
    </location>
</feature>
<evidence type="ECO:0000313" key="9">
    <source>
        <dbReference type="EMBL" id="KAF4671854.1"/>
    </source>
</evidence>
<dbReference type="InterPro" id="IPR002048">
    <property type="entry name" value="EF_hand_dom"/>
</dbReference>
<keyword evidence="5" id="KW-0106">Calcium</keyword>
<organism evidence="9 10">
    <name type="scientific">Perkinsus chesapeaki</name>
    <name type="common">Clam parasite</name>
    <name type="synonym">Perkinsus andrewsi</name>
    <dbReference type="NCBI Taxonomy" id="330153"/>
    <lineage>
        <taxon>Eukaryota</taxon>
        <taxon>Sar</taxon>
        <taxon>Alveolata</taxon>
        <taxon>Perkinsozoa</taxon>
        <taxon>Perkinsea</taxon>
        <taxon>Perkinsida</taxon>
        <taxon>Perkinsidae</taxon>
        <taxon>Perkinsus</taxon>
    </lineage>
</organism>
<evidence type="ECO:0000256" key="1">
    <source>
        <dbReference type="ARBA" id="ARBA00006049"/>
    </source>
</evidence>
<feature type="compositionally biased region" description="Polar residues" evidence="7">
    <location>
        <begin position="293"/>
        <end position="302"/>
    </location>
</feature>
<evidence type="ECO:0000256" key="6">
    <source>
        <dbReference type="ARBA" id="ARBA00023288"/>
    </source>
</evidence>